<dbReference type="InterPro" id="IPR011033">
    <property type="entry name" value="PRC_barrel-like_sf"/>
</dbReference>
<dbReference type="EMBL" id="CP053586">
    <property type="protein sequence ID" value="WNZ25604.1"/>
    <property type="molecule type" value="Genomic_DNA"/>
</dbReference>
<reference evidence="2" key="1">
    <citation type="submission" date="2020-05" db="EMBL/GenBank/DDBJ databases">
        <authorList>
            <person name="Zhu T."/>
            <person name="Keshari N."/>
            <person name="Lu X."/>
        </authorList>
    </citation>
    <scope>NUCLEOTIDE SEQUENCE</scope>
    <source>
        <strain evidence="2">NK1-12</strain>
    </source>
</reference>
<feature type="domain" description="PRC-barrel" evidence="1">
    <location>
        <begin position="16"/>
        <end position="94"/>
    </location>
</feature>
<proteinExistence type="predicted"/>
<evidence type="ECO:0000313" key="2">
    <source>
        <dbReference type="EMBL" id="WNZ25604.1"/>
    </source>
</evidence>
<dbReference type="Gene3D" id="3.90.50.10">
    <property type="entry name" value="Photosynthetic Reaction Center, subunit H, domain 2"/>
    <property type="match status" value="1"/>
</dbReference>
<accession>A0AA97AII7</accession>
<name>A0AA97AII7_9CYAN</name>
<protein>
    <submittedName>
        <fullName evidence="2">Photosystem reaction center subunit H</fullName>
    </submittedName>
</protein>
<organism evidence="2">
    <name type="scientific">Leptolyngbya sp. NK1-12</name>
    <dbReference type="NCBI Taxonomy" id="2547451"/>
    <lineage>
        <taxon>Bacteria</taxon>
        <taxon>Bacillati</taxon>
        <taxon>Cyanobacteriota</taxon>
        <taxon>Cyanophyceae</taxon>
        <taxon>Leptolyngbyales</taxon>
        <taxon>Leptolyngbyaceae</taxon>
        <taxon>Leptolyngbya group</taxon>
        <taxon>Leptolyngbya</taxon>
    </lineage>
</organism>
<dbReference type="SUPFAM" id="SSF50346">
    <property type="entry name" value="PRC-barrel domain"/>
    <property type="match status" value="1"/>
</dbReference>
<gene>
    <name evidence="2" type="ORF">HJG54_24040</name>
</gene>
<dbReference type="Pfam" id="PF05239">
    <property type="entry name" value="PRC"/>
    <property type="match status" value="1"/>
</dbReference>
<dbReference type="AlphaFoldDB" id="A0AA97AII7"/>
<dbReference type="RefSeq" id="WP_316431758.1">
    <property type="nucleotide sequence ID" value="NZ_CP053586.1"/>
</dbReference>
<dbReference type="InterPro" id="IPR027275">
    <property type="entry name" value="PRC-brl_dom"/>
</dbReference>
<dbReference type="InterPro" id="IPR014747">
    <property type="entry name" value="Bac_photo_RC_H_C"/>
</dbReference>
<dbReference type="GO" id="GO:0030077">
    <property type="term" value="C:plasma membrane light-harvesting complex"/>
    <property type="evidence" value="ECO:0007669"/>
    <property type="project" value="InterPro"/>
</dbReference>
<sequence length="174" mass="20210">MALMKLSDYYPNHTKELFDGHDITNFSVYANDSDSNDQDKVGSVEGVMVDEKDGRFRYFIVDTGFWVLGKKVLLPVGVARLDYDKERIYVAGLTKNQVEDLPEFNDDLRIDNDYEERVRSSYRPLISGPTIAQPPAGVAYDYMQEPYLYNQNDPAFRSYEQRLRDHRATQVSRF</sequence>
<evidence type="ECO:0000259" key="1">
    <source>
        <dbReference type="Pfam" id="PF05239"/>
    </source>
</evidence>
<dbReference type="GO" id="GO:0019684">
    <property type="term" value="P:photosynthesis, light reaction"/>
    <property type="evidence" value="ECO:0007669"/>
    <property type="project" value="InterPro"/>
</dbReference>